<dbReference type="InterPro" id="IPR019734">
    <property type="entry name" value="TPR_rpt"/>
</dbReference>
<keyword evidence="1" id="KW-0677">Repeat</keyword>
<protein>
    <submittedName>
        <fullName evidence="5">Uncharacterized protein</fullName>
    </submittedName>
</protein>
<evidence type="ECO:0000256" key="4">
    <source>
        <dbReference type="SAM" id="MobiDB-lite"/>
    </source>
</evidence>
<name>A0ABQ7GN07_DUNSA</name>
<comment type="caution">
    <text evidence="5">The sequence shown here is derived from an EMBL/GenBank/DDBJ whole genome shotgun (WGS) entry which is preliminary data.</text>
</comment>
<dbReference type="Gene3D" id="1.25.40.10">
    <property type="entry name" value="Tetratricopeptide repeat domain"/>
    <property type="match status" value="1"/>
</dbReference>
<dbReference type="SUPFAM" id="SSF48452">
    <property type="entry name" value="TPR-like"/>
    <property type="match status" value="1"/>
</dbReference>
<dbReference type="PANTHER" id="PTHR45586">
    <property type="entry name" value="TPR REPEAT-CONTAINING PROTEIN PA4667"/>
    <property type="match status" value="1"/>
</dbReference>
<sequence>MPQPAAIFHRNKQYKDAESIYRSILQQDPKHGESHHLLGALLLDLHGLSRFEEAKGHLLSAISCCPKNSKYRQSLGVAYQRKGDKLEAVECLERANEKDPMNVQILMQLGRLLKDAGRPHRAVEVYRSVTLLEPDHPMAHYRAAALLRTLGKYEQSLVHFRQHLRLFPDHAEAKFWIAALSGDSHAAEAPPPRCIASLFDQYSDYFDQHLVTQLEYRTPQLLMDALLSAASAEALSPPWTRCVDLGVGTGLMGPLLRPHVKPNGLEGVDLSAGMIAKAKAEGRGYDRLKVVELVQYLQEAAAQMGGTGMPEDEAVSQKPEGKGLYECVVAADVFVYLGDLRPAFAAAAAVSRKRALFAFSVEAGEDHSSKSKQSTTGAEVLACGGQQQQQQQSQPYSLLPTGRYVHTAQYLRDALNDTGWHVCVLQGGTLRNNGGKPVRGHMCVAART</sequence>
<feature type="repeat" description="TPR" evidence="3">
    <location>
        <begin position="137"/>
        <end position="170"/>
    </location>
</feature>
<feature type="repeat" description="TPR" evidence="3">
    <location>
        <begin position="69"/>
        <end position="102"/>
    </location>
</feature>
<organism evidence="5 6">
    <name type="scientific">Dunaliella salina</name>
    <name type="common">Green alga</name>
    <name type="synonym">Protococcus salinus</name>
    <dbReference type="NCBI Taxonomy" id="3046"/>
    <lineage>
        <taxon>Eukaryota</taxon>
        <taxon>Viridiplantae</taxon>
        <taxon>Chlorophyta</taxon>
        <taxon>core chlorophytes</taxon>
        <taxon>Chlorophyceae</taxon>
        <taxon>CS clade</taxon>
        <taxon>Chlamydomonadales</taxon>
        <taxon>Dunaliellaceae</taxon>
        <taxon>Dunaliella</taxon>
    </lineage>
</organism>
<dbReference type="InterPro" id="IPR029063">
    <property type="entry name" value="SAM-dependent_MTases_sf"/>
</dbReference>
<dbReference type="PROSITE" id="PS50005">
    <property type="entry name" value="TPR"/>
    <property type="match status" value="3"/>
</dbReference>
<reference evidence="5" key="1">
    <citation type="submission" date="2017-08" db="EMBL/GenBank/DDBJ databases">
        <authorList>
            <person name="Polle J.E."/>
            <person name="Barry K."/>
            <person name="Cushman J."/>
            <person name="Schmutz J."/>
            <person name="Tran D."/>
            <person name="Hathwaick L.T."/>
            <person name="Yim W.C."/>
            <person name="Jenkins J."/>
            <person name="Mckie-Krisberg Z.M."/>
            <person name="Prochnik S."/>
            <person name="Lindquist E."/>
            <person name="Dockter R.B."/>
            <person name="Adam C."/>
            <person name="Molina H."/>
            <person name="Bunkerborg J."/>
            <person name="Jin E."/>
            <person name="Buchheim M."/>
            <person name="Magnuson J."/>
        </authorList>
    </citation>
    <scope>NUCLEOTIDE SEQUENCE</scope>
    <source>
        <strain evidence="5">CCAP 19/18</strain>
    </source>
</reference>
<evidence type="ECO:0000313" key="5">
    <source>
        <dbReference type="EMBL" id="KAF5835990.1"/>
    </source>
</evidence>
<keyword evidence="6" id="KW-1185">Reference proteome</keyword>
<dbReference type="InterPro" id="IPR011990">
    <property type="entry name" value="TPR-like_helical_dom_sf"/>
</dbReference>
<dbReference type="SMART" id="SM00028">
    <property type="entry name" value="TPR"/>
    <property type="match status" value="5"/>
</dbReference>
<keyword evidence="2 3" id="KW-0802">TPR repeat</keyword>
<dbReference type="PANTHER" id="PTHR45586:SF1">
    <property type="entry name" value="LIPOPOLYSACCHARIDE ASSEMBLY PROTEIN B"/>
    <property type="match status" value="1"/>
</dbReference>
<evidence type="ECO:0000256" key="1">
    <source>
        <dbReference type="ARBA" id="ARBA00022737"/>
    </source>
</evidence>
<evidence type="ECO:0000313" key="6">
    <source>
        <dbReference type="Proteomes" id="UP000815325"/>
    </source>
</evidence>
<dbReference type="Pfam" id="PF13489">
    <property type="entry name" value="Methyltransf_23"/>
    <property type="match status" value="1"/>
</dbReference>
<dbReference type="Proteomes" id="UP000815325">
    <property type="component" value="Unassembled WGS sequence"/>
</dbReference>
<proteinExistence type="predicted"/>
<evidence type="ECO:0000256" key="3">
    <source>
        <dbReference type="PROSITE-ProRule" id="PRU00339"/>
    </source>
</evidence>
<evidence type="ECO:0000256" key="2">
    <source>
        <dbReference type="ARBA" id="ARBA00022803"/>
    </source>
</evidence>
<accession>A0ABQ7GN07</accession>
<dbReference type="InterPro" id="IPR051012">
    <property type="entry name" value="CellSynth/LPSAsmb/PSIAsmb"/>
</dbReference>
<dbReference type="EMBL" id="MU069680">
    <property type="protein sequence ID" value="KAF5835990.1"/>
    <property type="molecule type" value="Genomic_DNA"/>
</dbReference>
<feature type="region of interest" description="Disordered" evidence="4">
    <location>
        <begin position="367"/>
        <end position="395"/>
    </location>
</feature>
<dbReference type="Pfam" id="PF13181">
    <property type="entry name" value="TPR_8"/>
    <property type="match status" value="1"/>
</dbReference>
<feature type="repeat" description="TPR" evidence="3">
    <location>
        <begin position="103"/>
        <end position="136"/>
    </location>
</feature>
<dbReference type="Pfam" id="PF13432">
    <property type="entry name" value="TPR_16"/>
    <property type="match status" value="1"/>
</dbReference>
<gene>
    <name evidence="5" type="ORF">DUNSADRAFT_6606</name>
</gene>
<dbReference type="SUPFAM" id="SSF53335">
    <property type="entry name" value="S-adenosyl-L-methionine-dependent methyltransferases"/>
    <property type="match status" value="1"/>
</dbReference>
<dbReference type="Gene3D" id="3.40.50.150">
    <property type="entry name" value="Vaccinia Virus protein VP39"/>
    <property type="match status" value="1"/>
</dbReference>